<dbReference type="InterPro" id="IPR035669">
    <property type="entry name" value="SGNH_plant_lipase-like"/>
</dbReference>
<dbReference type="AlphaFoldDB" id="A0AAV6LG81"/>
<dbReference type="PANTHER" id="PTHR45966">
    <property type="entry name" value="GDSL-LIKE LIPASE/ACYLHYDROLASE"/>
    <property type="match status" value="1"/>
</dbReference>
<dbReference type="Pfam" id="PF00657">
    <property type="entry name" value="Lipase_GDSL"/>
    <property type="match status" value="1"/>
</dbReference>
<protein>
    <recommendedName>
        <fullName evidence="6">GDSL esterase/lipase 1-like</fullName>
    </recommendedName>
</protein>
<evidence type="ECO:0000256" key="2">
    <source>
        <dbReference type="ARBA" id="ARBA00022729"/>
    </source>
</evidence>
<comment type="caution">
    <text evidence="4">The sequence shown here is derived from an EMBL/GenBank/DDBJ whole genome shotgun (WGS) entry which is preliminary data.</text>
</comment>
<keyword evidence="2 3" id="KW-0732">Signal</keyword>
<gene>
    <name evidence="4" type="ORF">RHGRI_005803</name>
</gene>
<proteinExistence type="inferred from homology"/>
<evidence type="ECO:0000313" key="4">
    <source>
        <dbReference type="EMBL" id="KAG5563171.1"/>
    </source>
</evidence>
<dbReference type="SUPFAM" id="SSF52266">
    <property type="entry name" value="SGNH hydrolase"/>
    <property type="match status" value="1"/>
</dbReference>
<accession>A0AAV6LG81</accession>
<keyword evidence="5" id="KW-1185">Reference proteome</keyword>
<feature type="signal peptide" evidence="3">
    <location>
        <begin position="1"/>
        <end position="25"/>
    </location>
</feature>
<dbReference type="EMBL" id="JACTNZ010000002">
    <property type="protein sequence ID" value="KAG5563171.1"/>
    <property type="molecule type" value="Genomic_DNA"/>
</dbReference>
<evidence type="ECO:0008006" key="6">
    <source>
        <dbReference type="Google" id="ProtNLM"/>
    </source>
</evidence>
<sequence length="538" mass="59998">MALSFMKYLLFHVAIFILFPNSSHAADHRLANSKKHVALFVFGDSLFDVGNNNYINTTTTMQANFWPYGETFFNHPTGRGSDGRLIPDFIGDQLTRELTNLVSKVSMALSFMKYLFFHAAVFFLFANSSHADHRLANSKKHVALFVFGDSLFDVGNNNYINTTTTMQANFWPYGETFFNHPTGRASNGRLIPDFIGFKEGKSACCGSGPYRGVNSCGGKRGVKEYELCSNPSEFVFFDAAHPNERLNEQLAQQMWSATEYAKLPLLPPYKQPGNNHQFSNGANFASAGAGALVQTHQGRVIDLNMQLIYFKNVKKVLEQHMGETEAKRILSTAVYLFSIGSNDYMLPFVTNSNFFQLNSPEDYVKMVIGNITDVIKEIYEAGGRKFAFVSLGPLDCAPLVRVRNPAGECLQEVTALIKLHNTAFSKVLTKLEMQLQGFKYSNFDFYSSAMEIIENPSKYGFKDGKSACCGSGPYRGVNSCGGKRGVKEYELCSNPSEYFLFDAVHPTEKGNEQLAQQMWSAAPSIVGPYNLEALFEQV</sequence>
<dbReference type="InterPro" id="IPR044552">
    <property type="entry name" value="GLIP1-5/GLL25"/>
</dbReference>
<evidence type="ECO:0000256" key="1">
    <source>
        <dbReference type="ARBA" id="ARBA00008668"/>
    </source>
</evidence>
<dbReference type="Proteomes" id="UP000823749">
    <property type="component" value="Chromosome 2"/>
</dbReference>
<name>A0AAV6LG81_9ERIC</name>
<evidence type="ECO:0000256" key="3">
    <source>
        <dbReference type="SAM" id="SignalP"/>
    </source>
</evidence>
<comment type="similarity">
    <text evidence="1">Belongs to the 'GDSL' lipolytic enzyme family.</text>
</comment>
<dbReference type="InterPro" id="IPR036514">
    <property type="entry name" value="SGNH_hydro_sf"/>
</dbReference>
<dbReference type="GO" id="GO:0016298">
    <property type="term" value="F:lipase activity"/>
    <property type="evidence" value="ECO:0007669"/>
    <property type="project" value="TreeGrafter"/>
</dbReference>
<organism evidence="4 5">
    <name type="scientific">Rhododendron griersonianum</name>
    <dbReference type="NCBI Taxonomy" id="479676"/>
    <lineage>
        <taxon>Eukaryota</taxon>
        <taxon>Viridiplantae</taxon>
        <taxon>Streptophyta</taxon>
        <taxon>Embryophyta</taxon>
        <taxon>Tracheophyta</taxon>
        <taxon>Spermatophyta</taxon>
        <taxon>Magnoliopsida</taxon>
        <taxon>eudicotyledons</taxon>
        <taxon>Gunneridae</taxon>
        <taxon>Pentapetalae</taxon>
        <taxon>asterids</taxon>
        <taxon>Ericales</taxon>
        <taxon>Ericaceae</taxon>
        <taxon>Ericoideae</taxon>
        <taxon>Rhodoreae</taxon>
        <taxon>Rhododendron</taxon>
    </lineage>
</organism>
<dbReference type="InterPro" id="IPR001087">
    <property type="entry name" value="GDSL"/>
</dbReference>
<dbReference type="CDD" id="cd01837">
    <property type="entry name" value="SGNH_plant_lipase_like"/>
    <property type="match status" value="1"/>
</dbReference>
<dbReference type="PANTHER" id="PTHR45966:SF1">
    <property type="entry name" value="GDSL ESTERASE_LIPASE 1-RELATED"/>
    <property type="match status" value="1"/>
</dbReference>
<dbReference type="FunFam" id="3.40.50.1110:FF:000003">
    <property type="entry name" value="GDSL esterase/lipase APG"/>
    <property type="match status" value="1"/>
</dbReference>
<dbReference type="Gene3D" id="3.40.50.1110">
    <property type="entry name" value="SGNH hydrolase"/>
    <property type="match status" value="4"/>
</dbReference>
<feature type="chain" id="PRO_5043786932" description="GDSL esterase/lipase 1-like" evidence="3">
    <location>
        <begin position="26"/>
        <end position="538"/>
    </location>
</feature>
<evidence type="ECO:0000313" key="5">
    <source>
        <dbReference type="Proteomes" id="UP000823749"/>
    </source>
</evidence>
<reference evidence="4" key="1">
    <citation type="submission" date="2020-08" db="EMBL/GenBank/DDBJ databases">
        <title>Plant Genome Project.</title>
        <authorList>
            <person name="Zhang R.-G."/>
        </authorList>
    </citation>
    <scope>NUCLEOTIDE SEQUENCE</scope>
    <source>
        <strain evidence="4">WSP0</strain>
        <tissue evidence="4">Leaf</tissue>
    </source>
</reference>